<dbReference type="Gene3D" id="1.20.58.340">
    <property type="entry name" value="Magnesium transport protein CorA, transmembrane region"/>
    <property type="match status" value="1"/>
</dbReference>
<dbReference type="InterPro" id="IPR058257">
    <property type="entry name" value="CorA-like_dom"/>
</dbReference>
<dbReference type="Pfam" id="PF26616">
    <property type="entry name" value="CorA-like"/>
    <property type="match status" value="1"/>
</dbReference>
<keyword evidence="2" id="KW-0472">Membrane</keyword>
<evidence type="ECO:0000313" key="5">
    <source>
        <dbReference type="Proteomes" id="UP000053617"/>
    </source>
</evidence>
<dbReference type="AlphaFoldDB" id="A0A0D2JLP3"/>
<accession>A0A0D2JLP3</accession>
<keyword evidence="1" id="KW-0175">Coiled coil</keyword>
<reference evidence="4 5" key="1">
    <citation type="submission" date="2015-01" db="EMBL/GenBank/DDBJ databases">
        <title>The Genome Sequence of Rhinocladiella mackenzie CBS 650.93.</title>
        <authorList>
            <consortium name="The Broad Institute Genomics Platform"/>
            <person name="Cuomo C."/>
            <person name="de Hoog S."/>
            <person name="Gorbushina A."/>
            <person name="Stielow B."/>
            <person name="Teixiera M."/>
            <person name="Abouelleil A."/>
            <person name="Chapman S.B."/>
            <person name="Priest M."/>
            <person name="Young S.K."/>
            <person name="Wortman J."/>
            <person name="Nusbaum C."/>
            <person name="Birren B."/>
        </authorList>
    </citation>
    <scope>NUCLEOTIDE SEQUENCE [LARGE SCALE GENOMIC DNA]</scope>
    <source>
        <strain evidence="4 5">CBS 650.93</strain>
    </source>
</reference>
<keyword evidence="2" id="KW-1133">Transmembrane helix</keyword>
<feature type="transmembrane region" description="Helical" evidence="2">
    <location>
        <begin position="421"/>
        <end position="442"/>
    </location>
</feature>
<keyword evidence="2" id="KW-0812">Transmembrane</keyword>
<dbReference type="GeneID" id="25289548"/>
<dbReference type="OrthoDB" id="4153890at2759"/>
<dbReference type="RefSeq" id="XP_013277531.1">
    <property type="nucleotide sequence ID" value="XM_013422077.1"/>
</dbReference>
<protein>
    <recommendedName>
        <fullName evidence="3">CorA-like transporter domain-containing protein</fullName>
    </recommendedName>
</protein>
<feature type="domain" description="CorA-like transporter" evidence="3">
    <location>
        <begin position="96"/>
        <end position="238"/>
    </location>
</feature>
<dbReference type="EMBL" id="KN847475">
    <property type="protein sequence ID" value="KIX10395.1"/>
    <property type="molecule type" value="Genomic_DNA"/>
</dbReference>
<proteinExistence type="predicted"/>
<feature type="coiled-coil region" evidence="1">
    <location>
        <begin position="347"/>
        <end position="374"/>
    </location>
</feature>
<evidence type="ECO:0000256" key="1">
    <source>
        <dbReference type="SAM" id="Coils"/>
    </source>
</evidence>
<evidence type="ECO:0000313" key="4">
    <source>
        <dbReference type="EMBL" id="KIX10395.1"/>
    </source>
</evidence>
<dbReference type="VEuPathDB" id="FungiDB:Z518_01477"/>
<gene>
    <name evidence="4" type="ORF">Z518_01477</name>
</gene>
<feature type="transmembrane region" description="Helical" evidence="2">
    <location>
        <begin position="462"/>
        <end position="483"/>
    </location>
</feature>
<dbReference type="STRING" id="1442369.A0A0D2JLP3"/>
<evidence type="ECO:0000259" key="3">
    <source>
        <dbReference type="Pfam" id="PF26616"/>
    </source>
</evidence>
<organism evidence="4 5">
    <name type="scientific">Rhinocladiella mackenziei CBS 650.93</name>
    <dbReference type="NCBI Taxonomy" id="1442369"/>
    <lineage>
        <taxon>Eukaryota</taxon>
        <taxon>Fungi</taxon>
        <taxon>Dikarya</taxon>
        <taxon>Ascomycota</taxon>
        <taxon>Pezizomycotina</taxon>
        <taxon>Eurotiomycetes</taxon>
        <taxon>Chaetothyriomycetidae</taxon>
        <taxon>Chaetothyriales</taxon>
        <taxon>Herpotrichiellaceae</taxon>
        <taxon>Rhinocladiella</taxon>
    </lineage>
</organism>
<dbReference type="Proteomes" id="UP000053617">
    <property type="component" value="Unassembled WGS sequence"/>
</dbReference>
<dbReference type="HOGENOM" id="CLU_029947_1_0_1"/>
<sequence length="531" mass="60191">MVEAAFETALFQEQTPGLAQAFDDVVNGPGLFTSSKRGNSRLEVYTADCITELKRQRKDRQDASAVETLLKPSEKAFSLESPRRLLATQLIVHAEDLENYMSTATDLQVYFISQRNSYSLLQTSYELYSTLRRGRGVSPQFNDYIIYFGSRDNEVEITPPAMRLRVSTNVSAVRSCECMYGIRFVEKNTLTDVPLSSKWSLRQCAIYYRRTDSHKGQTWIFVTVPGSAKRRIDRYFADSVLGSDRNVLEVVVLIVDTVMGHWRPYLVALFSETESHATQFLGASPDNQGPMGQADASQRQQMMLLDDRMANSLVAIKATENDLRSLMERSLQAGLHRGGSDSAALAIAEKLKELENLSLKLEALRARLAGVANLVTNFLDLNNGFALQQLGKESRRENDYMRILSERMHVLAEKNSQDASAMTGLTIVGLIYLPLTVVTNIFSTSFIGMSTTSNTIIITNDWWILLVVAAPLTILTLYAWWIWMRVKAYSIYPSWWKYVCFYRRSAKGRKQEGRLENDMPVMLHQPSADWY</sequence>
<name>A0A0D2JLP3_9EURO</name>
<evidence type="ECO:0000256" key="2">
    <source>
        <dbReference type="SAM" id="Phobius"/>
    </source>
</evidence>
<keyword evidence="5" id="KW-1185">Reference proteome</keyword>